<dbReference type="NCBIfam" id="NF011105">
    <property type="entry name" value="PRK14532.1"/>
    <property type="match status" value="1"/>
</dbReference>
<feature type="binding site" evidence="5">
    <location>
        <begin position="58"/>
        <end position="60"/>
    </location>
    <ligand>
        <name>AMP</name>
        <dbReference type="ChEBI" id="CHEBI:456215"/>
    </ligand>
</feature>
<evidence type="ECO:0000256" key="7">
    <source>
        <dbReference type="RuleBase" id="RU003331"/>
    </source>
</evidence>
<comment type="caution">
    <text evidence="5">Lacks conserved residue(s) required for the propagation of feature annotation.</text>
</comment>
<feature type="binding site" evidence="5">
    <location>
        <position position="93"/>
    </location>
    <ligand>
        <name>AMP</name>
        <dbReference type="ChEBI" id="CHEBI:456215"/>
    </ligand>
</feature>
<gene>
    <name evidence="5" type="primary">adk</name>
    <name evidence="8" type="ORF">K4G66_20370</name>
</gene>
<sequence>MLNIVLFGPPGAGKGTQSAKLIEEFQLTHISTGDLFRKHLGEGTELGKRAKAFMDEGRLVPDQLVIDMVDDKLKEENNPNGIIFDGFPRTIPQAKALDDLLNQKNTPITGMIALSVPDNELIQRIIERGKTSGRVDDQDTNKIATRLDVYKNETLPVANYYETQGRYVQIDGVGTIDAIYTRIKESIQRLQAL</sequence>
<dbReference type="HAMAP" id="MF_00235">
    <property type="entry name" value="Adenylate_kinase_Adk"/>
    <property type="match status" value="1"/>
</dbReference>
<dbReference type="CDD" id="cd01428">
    <property type="entry name" value="ADK"/>
    <property type="match status" value="1"/>
</dbReference>
<keyword evidence="3 5" id="KW-0547">Nucleotide-binding</keyword>
<dbReference type="InterPro" id="IPR033690">
    <property type="entry name" value="Adenylat_kinase_CS"/>
</dbReference>
<reference evidence="8" key="1">
    <citation type="journal article" date="2023" name="Comput. Struct. Biotechnol. J.">
        <title>Discovery of a novel marine Bacteroidetes with a rich repertoire of carbohydrate-active enzymes.</title>
        <authorList>
            <person name="Chen B."/>
            <person name="Liu G."/>
            <person name="Chen Q."/>
            <person name="Wang H."/>
            <person name="Liu L."/>
            <person name="Tang K."/>
        </authorList>
    </citation>
    <scope>NUCLEOTIDE SEQUENCE</scope>
    <source>
        <strain evidence="8">TK19036</strain>
    </source>
</reference>
<comment type="domain">
    <text evidence="5">Consists of three domains, a large central CORE domain and two small peripheral domains, NMPbind and LID, which undergo movements during catalysis. The LID domain closes over the site of phosphoryl transfer upon ATP binding. Assembling and dissambling the active center during each catalytic cycle provides an effective means to prevent ATP hydrolysis.</text>
</comment>
<evidence type="ECO:0000313" key="8">
    <source>
        <dbReference type="EMBL" id="WKN34733.1"/>
    </source>
</evidence>
<comment type="subunit">
    <text evidence="5 7">Monomer.</text>
</comment>
<feature type="binding site" evidence="5">
    <location>
        <position position="37"/>
    </location>
    <ligand>
        <name>AMP</name>
        <dbReference type="ChEBI" id="CHEBI:456215"/>
    </ligand>
</feature>
<dbReference type="Gene3D" id="3.40.50.300">
    <property type="entry name" value="P-loop containing nucleotide triphosphate hydrolases"/>
    <property type="match status" value="1"/>
</dbReference>
<dbReference type="GO" id="GO:0005524">
    <property type="term" value="F:ATP binding"/>
    <property type="evidence" value="ECO:0007669"/>
    <property type="project" value="UniProtKB-UniRule"/>
</dbReference>
<feature type="binding site" evidence="5">
    <location>
        <begin position="11"/>
        <end position="16"/>
    </location>
    <ligand>
        <name>ATP</name>
        <dbReference type="ChEBI" id="CHEBI:30616"/>
    </ligand>
</feature>
<feature type="binding site" evidence="5">
    <location>
        <begin position="86"/>
        <end position="89"/>
    </location>
    <ligand>
        <name>AMP</name>
        <dbReference type="ChEBI" id="CHEBI:456215"/>
    </ligand>
</feature>
<name>A0AA49JBL3_9BACT</name>
<evidence type="ECO:0000256" key="6">
    <source>
        <dbReference type="RuleBase" id="RU003330"/>
    </source>
</evidence>
<evidence type="ECO:0000256" key="3">
    <source>
        <dbReference type="ARBA" id="ARBA00022741"/>
    </source>
</evidence>
<reference evidence="8" key="2">
    <citation type="journal article" date="2024" name="Antonie Van Leeuwenhoek">
        <title>Roseihalotalea indica gen. nov., sp. nov., a halophilic Bacteroidetes from mesopelagic Southwest Indian Ocean with higher carbohydrate metabolic potential.</title>
        <authorList>
            <person name="Chen B."/>
            <person name="Zhang M."/>
            <person name="Lin D."/>
            <person name="Ye J."/>
            <person name="Tang K."/>
        </authorList>
    </citation>
    <scope>NUCLEOTIDE SEQUENCE</scope>
    <source>
        <strain evidence="8">TK19036</strain>
    </source>
</reference>
<proteinExistence type="inferred from homology"/>
<dbReference type="GO" id="GO:0005737">
    <property type="term" value="C:cytoplasm"/>
    <property type="evidence" value="ECO:0007669"/>
    <property type="project" value="UniProtKB-SubCell"/>
</dbReference>
<feature type="binding site" evidence="5">
    <location>
        <position position="32"/>
    </location>
    <ligand>
        <name>AMP</name>
        <dbReference type="ChEBI" id="CHEBI:456215"/>
    </ligand>
</feature>
<feature type="region of interest" description="NMP" evidence="5">
    <location>
        <begin position="31"/>
        <end position="60"/>
    </location>
</feature>
<comment type="pathway">
    <text evidence="5">Purine metabolism; AMP biosynthesis via salvage pathway; AMP from ADP: step 1/1.</text>
</comment>
<evidence type="ECO:0000256" key="4">
    <source>
        <dbReference type="ARBA" id="ARBA00022777"/>
    </source>
</evidence>
<dbReference type="PRINTS" id="PR00094">
    <property type="entry name" value="ADENYLTKNASE"/>
</dbReference>
<dbReference type="EC" id="2.7.4.3" evidence="5 7"/>
<comment type="catalytic activity">
    <reaction evidence="5 7">
        <text>AMP + ATP = 2 ADP</text>
        <dbReference type="Rhea" id="RHEA:12973"/>
        <dbReference type="ChEBI" id="CHEBI:30616"/>
        <dbReference type="ChEBI" id="CHEBI:456215"/>
        <dbReference type="ChEBI" id="CHEBI:456216"/>
        <dbReference type="EC" id="2.7.4.3"/>
    </reaction>
</comment>
<protein>
    <recommendedName>
        <fullName evidence="5 7">Adenylate kinase</fullName>
        <shortName evidence="5">AK</shortName>
        <ecNumber evidence="5 7">2.7.4.3</ecNumber>
    </recommendedName>
    <alternativeName>
        <fullName evidence="5">ATP-AMP transphosphorylase</fullName>
    </alternativeName>
    <alternativeName>
        <fullName evidence="5">ATP:AMP phosphotransferase</fullName>
    </alternativeName>
    <alternativeName>
        <fullName evidence="5">Adenylate monophosphate kinase</fullName>
    </alternativeName>
</protein>
<comment type="similarity">
    <text evidence="5 6">Belongs to the adenylate kinase family.</text>
</comment>
<comment type="subcellular location">
    <subcellularLocation>
        <location evidence="5 7">Cytoplasm</location>
    </subcellularLocation>
</comment>
<feature type="binding site" evidence="5">
    <location>
        <position position="134"/>
    </location>
    <ligand>
        <name>AMP</name>
        <dbReference type="ChEBI" id="CHEBI:456215"/>
    </ligand>
</feature>
<dbReference type="AlphaFoldDB" id="A0AA49JBL3"/>
<dbReference type="InterPro" id="IPR027417">
    <property type="entry name" value="P-loop_NTPase"/>
</dbReference>
<dbReference type="GO" id="GO:0044209">
    <property type="term" value="P:AMP salvage"/>
    <property type="evidence" value="ECO:0007669"/>
    <property type="project" value="UniProtKB-UniRule"/>
</dbReference>
<dbReference type="InterPro" id="IPR000850">
    <property type="entry name" value="Adenylat/UMP-CMP_kin"/>
</dbReference>
<dbReference type="PROSITE" id="PS00113">
    <property type="entry name" value="ADENYLATE_KINASE"/>
    <property type="match status" value="1"/>
</dbReference>
<feature type="binding site" evidence="5">
    <location>
        <position position="174"/>
    </location>
    <ligand>
        <name>ATP</name>
        <dbReference type="ChEBI" id="CHEBI:30616"/>
    </ligand>
</feature>
<keyword evidence="1 5" id="KW-0808">Transferase</keyword>
<keyword evidence="2 5" id="KW-0545">Nucleotide biosynthesis</keyword>
<keyword evidence="4 5" id="KW-0418">Kinase</keyword>
<dbReference type="Pfam" id="PF00406">
    <property type="entry name" value="ADK"/>
    <property type="match status" value="1"/>
</dbReference>
<dbReference type="NCBIfam" id="NF011100">
    <property type="entry name" value="PRK14527.1"/>
    <property type="match status" value="1"/>
</dbReference>
<feature type="binding site" evidence="5">
    <location>
        <position position="146"/>
    </location>
    <ligand>
        <name>AMP</name>
        <dbReference type="ChEBI" id="CHEBI:456215"/>
    </ligand>
</feature>
<evidence type="ECO:0000256" key="2">
    <source>
        <dbReference type="ARBA" id="ARBA00022727"/>
    </source>
</evidence>
<dbReference type="NCBIfam" id="NF011104">
    <property type="entry name" value="PRK14531.1"/>
    <property type="match status" value="1"/>
</dbReference>
<evidence type="ECO:0000256" key="1">
    <source>
        <dbReference type="ARBA" id="ARBA00022679"/>
    </source>
</evidence>
<comment type="function">
    <text evidence="5">Catalyzes the reversible transfer of the terminal phosphate group between ATP and AMP. Plays an important role in cellular energy homeostasis and in adenine nucleotide metabolism.</text>
</comment>
<accession>A0AA49JBL3</accession>
<dbReference type="PANTHER" id="PTHR23359">
    <property type="entry name" value="NUCLEOTIDE KINASE"/>
    <property type="match status" value="1"/>
</dbReference>
<keyword evidence="5" id="KW-0963">Cytoplasm</keyword>
<feature type="binding site" evidence="5">
    <location>
        <position position="128"/>
    </location>
    <ligand>
        <name>ATP</name>
        <dbReference type="ChEBI" id="CHEBI:30616"/>
    </ligand>
</feature>
<organism evidence="8">
    <name type="scientific">Roseihalotalea indica</name>
    <dbReference type="NCBI Taxonomy" id="2867963"/>
    <lineage>
        <taxon>Bacteria</taxon>
        <taxon>Pseudomonadati</taxon>
        <taxon>Bacteroidota</taxon>
        <taxon>Cytophagia</taxon>
        <taxon>Cytophagales</taxon>
        <taxon>Catalimonadaceae</taxon>
        <taxon>Roseihalotalea</taxon>
    </lineage>
</organism>
<dbReference type="NCBIfam" id="NF001381">
    <property type="entry name" value="PRK00279.1-3"/>
    <property type="match status" value="1"/>
</dbReference>
<dbReference type="EMBL" id="CP120682">
    <property type="protein sequence ID" value="WKN34733.1"/>
    <property type="molecule type" value="Genomic_DNA"/>
</dbReference>
<evidence type="ECO:0000256" key="5">
    <source>
        <dbReference type="HAMAP-Rule" id="MF_00235"/>
    </source>
</evidence>
<dbReference type="GO" id="GO:0004017">
    <property type="term" value="F:AMP kinase activity"/>
    <property type="evidence" value="ECO:0007669"/>
    <property type="project" value="UniProtKB-UniRule"/>
</dbReference>
<keyword evidence="5 7" id="KW-0067">ATP-binding</keyword>
<dbReference type="SUPFAM" id="SSF52540">
    <property type="entry name" value="P-loop containing nucleoside triphosphate hydrolases"/>
    <property type="match status" value="1"/>
</dbReference>